<organism evidence="1 2">
    <name type="scientific">Rhodoblastus sphagnicola</name>
    <dbReference type="NCBI Taxonomy" id="333368"/>
    <lineage>
        <taxon>Bacteria</taxon>
        <taxon>Pseudomonadati</taxon>
        <taxon>Pseudomonadota</taxon>
        <taxon>Alphaproteobacteria</taxon>
        <taxon>Hyphomicrobiales</taxon>
        <taxon>Rhodoblastaceae</taxon>
        <taxon>Rhodoblastus</taxon>
    </lineage>
</organism>
<reference evidence="1 2" key="1">
    <citation type="journal article" date="2018" name="Arch. Microbiol.">
        <title>New insights into the metabolic potential of the phototrophic purple bacterium Rhodopila globiformis DSM 161(T) from its draft genome sequence and evidence for a vanadium-dependent nitrogenase.</title>
        <authorList>
            <person name="Imhoff J.F."/>
            <person name="Rahn T."/>
            <person name="Kunzel S."/>
            <person name="Neulinger S.C."/>
        </authorList>
    </citation>
    <scope>NUCLEOTIDE SEQUENCE [LARGE SCALE GENOMIC DNA]</scope>
    <source>
        <strain evidence="1 2">DSM 16996</strain>
    </source>
</reference>
<proteinExistence type="predicted"/>
<dbReference type="RefSeq" id="WP_104510808.1">
    <property type="nucleotide sequence ID" value="NZ_JACIGC010000017.1"/>
</dbReference>
<sequence>MTAPPLTHHEILGLIEPFTRRGRHVDLSASNRIERRLAFKPIVRDSATTGCAGASEILQLENPRPPLFRLIRVVTLASGATAKLTTEGDDPGELLARVEAVPLERQFRWVADIPIAFSYRLTPKPGDATRPMPMALTSAQTRLDRLDLAVKADTGTGYPAEIELSPRPDCALAMPEDLPEDLLAILGWDWRVLRPRGAGWTSSLRAPGKEPRRSRHIESALERTVAHLARTFAEPPRQFHDRFLRARWAVVFRRLIPLLVSVALIAGAGALTFAGIPEDSPFRFLIFNFPPVLLFMLFAMRELPRFEIPPLPRPSKAPSWFPLPDVGEGPEASVEPHLIDEERA</sequence>
<keyword evidence="2" id="KW-1185">Reference proteome</keyword>
<name>A0A2S6MTZ7_9HYPH</name>
<dbReference type="AlphaFoldDB" id="A0A2S6MTZ7"/>
<comment type="caution">
    <text evidence="1">The sequence shown here is derived from an EMBL/GenBank/DDBJ whole genome shotgun (WGS) entry which is preliminary data.</text>
</comment>
<evidence type="ECO:0000313" key="1">
    <source>
        <dbReference type="EMBL" id="PPQ25835.1"/>
    </source>
</evidence>
<gene>
    <name evidence="1" type="ORF">CCR94_23990</name>
</gene>
<dbReference type="EMBL" id="NHSJ01000140">
    <property type="protein sequence ID" value="PPQ25835.1"/>
    <property type="molecule type" value="Genomic_DNA"/>
</dbReference>
<accession>A0A2S6MTZ7</accession>
<dbReference type="OrthoDB" id="9154001at2"/>
<dbReference type="Proteomes" id="UP000239089">
    <property type="component" value="Unassembled WGS sequence"/>
</dbReference>
<protein>
    <submittedName>
        <fullName evidence="1">Uncharacterized protein</fullName>
    </submittedName>
</protein>
<evidence type="ECO:0000313" key="2">
    <source>
        <dbReference type="Proteomes" id="UP000239089"/>
    </source>
</evidence>